<evidence type="ECO:0000256" key="1">
    <source>
        <dbReference type="ARBA" id="ARBA00023015"/>
    </source>
</evidence>
<comment type="caution">
    <text evidence="5">The sequence shown here is derived from an EMBL/GenBank/DDBJ whole genome shotgun (WGS) entry which is preliminary data.</text>
</comment>
<dbReference type="Gene3D" id="1.10.565.10">
    <property type="entry name" value="Retinoid X Receptor"/>
    <property type="match status" value="1"/>
</dbReference>
<dbReference type="PROSITE" id="PS51843">
    <property type="entry name" value="NR_LBD"/>
    <property type="match status" value="1"/>
</dbReference>
<dbReference type="PANTHER" id="PTHR46011:SF6">
    <property type="entry name" value="HIGH ZINC ACTIVATED NUCLEAR RECEPTOR PROTEIN"/>
    <property type="match status" value="1"/>
</dbReference>
<proteinExistence type="predicted"/>
<dbReference type="GO" id="GO:0003700">
    <property type="term" value="F:DNA-binding transcription factor activity"/>
    <property type="evidence" value="ECO:0007669"/>
    <property type="project" value="TreeGrafter"/>
</dbReference>
<dbReference type="PANTHER" id="PTHR46011">
    <property type="entry name" value="NUCLEAR HORMONE RECEPTOR FAMILY MEMBER NHR-86-RELATED"/>
    <property type="match status" value="1"/>
</dbReference>
<keyword evidence="3" id="KW-0675">Receptor</keyword>
<keyword evidence="2" id="KW-0804">Transcription</keyword>
<name>A0AAN5CK34_9BILA</name>
<feature type="domain" description="NR LBD" evidence="4">
    <location>
        <begin position="1"/>
        <end position="240"/>
    </location>
</feature>
<feature type="non-terminal residue" evidence="5">
    <location>
        <position position="1"/>
    </location>
</feature>
<reference evidence="6" key="1">
    <citation type="submission" date="2022-10" db="EMBL/GenBank/DDBJ databases">
        <title>Genome assembly of Pristionchus species.</title>
        <authorList>
            <person name="Yoshida K."/>
            <person name="Sommer R.J."/>
        </authorList>
    </citation>
    <scope>NUCLEOTIDE SEQUENCE [LARGE SCALE GENOMIC DNA]</scope>
    <source>
        <strain evidence="6">RS5460</strain>
    </source>
</reference>
<dbReference type="Pfam" id="PF00104">
    <property type="entry name" value="Hormone_recep"/>
    <property type="match status" value="1"/>
</dbReference>
<evidence type="ECO:0000256" key="2">
    <source>
        <dbReference type="ARBA" id="ARBA00023163"/>
    </source>
</evidence>
<dbReference type="SUPFAM" id="SSF48508">
    <property type="entry name" value="Nuclear receptor ligand-binding domain"/>
    <property type="match status" value="1"/>
</dbReference>
<protein>
    <recommendedName>
        <fullName evidence="4">NR LBD domain-containing protein</fullName>
    </recommendedName>
</protein>
<organism evidence="5 6">
    <name type="scientific">Pristionchus mayeri</name>
    <dbReference type="NCBI Taxonomy" id="1317129"/>
    <lineage>
        <taxon>Eukaryota</taxon>
        <taxon>Metazoa</taxon>
        <taxon>Ecdysozoa</taxon>
        <taxon>Nematoda</taxon>
        <taxon>Chromadorea</taxon>
        <taxon>Rhabditida</taxon>
        <taxon>Rhabditina</taxon>
        <taxon>Diplogasteromorpha</taxon>
        <taxon>Diplogasteroidea</taxon>
        <taxon>Neodiplogasteridae</taxon>
        <taxon>Pristionchus</taxon>
    </lineage>
</organism>
<evidence type="ECO:0000313" key="5">
    <source>
        <dbReference type="EMBL" id="GMR45890.1"/>
    </source>
</evidence>
<gene>
    <name evidence="5" type="ORF">PMAYCL1PPCAC_16085</name>
</gene>
<dbReference type="AlphaFoldDB" id="A0AAN5CK34"/>
<feature type="non-terminal residue" evidence="5">
    <location>
        <position position="240"/>
    </location>
</feature>
<keyword evidence="6" id="KW-1185">Reference proteome</keyword>
<evidence type="ECO:0000256" key="3">
    <source>
        <dbReference type="ARBA" id="ARBA00023170"/>
    </source>
</evidence>
<keyword evidence="1" id="KW-0805">Transcription regulation</keyword>
<dbReference type="SMART" id="SM00430">
    <property type="entry name" value="HOLI"/>
    <property type="match status" value="1"/>
</dbReference>
<evidence type="ECO:0000313" key="6">
    <source>
        <dbReference type="Proteomes" id="UP001328107"/>
    </source>
</evidence>
<accession>A0AAN5CK34</accession>
<sequence length="240" mass="27920">RRTAELKMHGIEMDPLEASKEEYELTPSTYRFMNESAKVMISGLFEFVPSVFPEFRVLKTSDKWLLIRNYHRSFFFIDASLRIQRRRRQLGVNKFVSYTTYFSLETVDTFFSDCPDPSNCRAAIETGMSIFLEHFPRMRKQFIELKPTEEELHALLGLAFWSVENLDLDDGILLLATRYRTEIIAELTAHYRRTNGHEKGAARIGMLLCLLQDIRRAELSLNADGELLRMLGAFDDETVT</sequence>
<dbReference type="EMBL" id="BTRK01000004">
    <property type="protein sequence ID" value="GMR45890.1"/>
    <property type="molecule type" value="Genomic_DNA"/>
</dbReference>
<dbReference type="InterPro" id="IPR035500">
    <property type="entry name" value="NHR-like_dom_sf"/>
</dbReference>
<dbReference type="Proteomes" id="UP001328107">
    <property type="component" value="Unassembled WGS sequence"/>
</dbReference>
<dbReference type="GO" id="GO:0005634">
    <property type="term" value="C:nucleus"/>
    <property type="evidence" value="ECO:0007669"/>
    <property type="project" value="TreeGrafter"/>
</dbReference>
<evidence type="ECO:0000259" key="4">
    <source>
        <dbReference type="PROSITE" id="PS51843"/>
    </source>
</evidence>
<dbReference type="InterPro" id="IPR000536">
    <property type="entry name" value="Nucl_hrmn_rcpt_lig-bd"/>
</dbReference>